<evidence type="ECO:0000313" key="2">
    <source>
        <dbReference type="Proteomes" id="UP000824998"/>
    </source>
</evidence>
<dbReference type="AlphaFoldDB" id="A0A9P7YJZ3"/>
<dbReference type="Proteomes" id="UP000824998">
    <property type="component" value="Unassembled WGS sequence"/>
</dbReference>
<sequence length="248" mass="28684">MKTTFPQTLLALTSLHPTSAPFLESQVLSPTTIHPLLLPAHLRGLQPLPPTIFPSLPPASLHLLSNLERELTTRIDDNYVAFQQQHVTDLLALLWERRCNSDYRIKRKGYPDPVPKAVYPGTNIMVFYDDCSRLTPKLGDHLRALKAHYQAFRSHDIENLRHPLWMATGKQEPVPGMEVELLEVMEVIAEIYQCSSMQWRWEFGVMELEMKWEAMKLGEWLLEWGNEASVVWGGEVREFYFGLKEEDE</sequence>
<name>A0A9P7YJZ3_9HELO</name>
<gene>
    <name evidence="1" type="ORF">BJ875DRAFT_483537</name>
</gene>
<dbReference type="EMBL" id="MU251441">
    <property type="protein sequence ID" value="KAG9235134.1"/>
    <property type="molecule type" value="Genomic_DNA"/>
</dbReference>
<protein>
    <submittedName>
        <fullName evidence="1">Uncharacterized protein</fullName>
    </submittedName>
</protein>
<proteinExistence type="predicted"/>
<keyword evidence="2" id="KW-1185">Reference proteome</keyword>
<accession>A0A9P7YJZ3</accession>
<organism evidence="1 2">
    <name type="scientific">Amylocarpus encephaloides</name>
    <dbReference type="NCBI Taxonomy" id="45428"/>
    <lineage>
        <taxon>Eukaryota</taxon>
        <taxon>Fungi</taxon>
        <taxon>Dikarya</taxon>
        <taxon>Ascomycota</taxon>
        <taxon>Pezizomycotina</taxon>
        <taxon>Leotiomycetes</taxon>
        <taxon>Helotiales</taxon>
        <taxon>Helotiales incertae sedis</taxon>
        <taxon>Amylocarpus</taxon>
    </lineage>
</organism>
<comment type="caution">
    <text evidence="1">The sequence shown here is derived from an EMBL/GenBank/DDBJ whole genome shotgun (WGS) entry which is preliminary data.</text>
</comment>
<reference evidence="1" key="1">
    <citation type="journal article" date="2021" name="IMA Fungus">
        <title>Genomic characterization of three marine fungi, including Emericellopsis atlantica sp. nov. with signatures of a generalist lifestyle and marine biomass degradation.</title>
        <authorList>
            <person name="Hagestad O.C."/>
            <person name="Hou L."/>
            <person name="Andersen J.H."/>
            <person name="Hansen E.H."/>
            <person name="Altermark B."/>
            <person name="Li C."/>
            <person name="Kuhnert E."/>
            <person name="Cox R.J."/>
            <person name="Crous P.W."/>
            <person name="Spatafora J.W."/>
            <person name="Lail K."/>
            <person name="Amirebrahimi M."/>
            <person name="Lipzen A."/>
            <person name="Pangilinan J."/>
            <person name="Andreopoulos W."/>
            <person name="Hayes R.D."/>
            <person name="Ng V."/>
            <person name="Grigoriev I.V."/>
            <person name="Jackson S.A."/>
            <person name="Sutton T.D.S."/>
            <person name="Dobson A.D.W."/>
            <person name="Rama T."/>
        </authorList>
    </citation>
    <scope>NUCLEOTIDE SEQUENCE</scope>
    <source>
        <strain evidence="1">TRa018bII</strain>
    </source>
</reference>
<evidence type="ECO:0000313" key="1">
    <source>
        <dbReference type="EMBL" id="KAG9235134.1"/>
    </source>
</evidence>